<evidence type="ECO:0000256" key="2">
    <source>
        <dbReference type="ARBA" id="ARBA00022723"/>
    </source>
</evidence>
<dbReference type="PANTHER" id="PTHR33337:SF30">
    <property type="entry name" value="DUF636 DOMAIN PROTEIN (AFU_ORTHOLOGUE AFUA_1G03180)"/>
    <property type="match status" value="1"/>
</dbReference>
<keyword evidence="3" id="KW-0862">Zinc</keyword>
<dbReference type="HOGENOM" id="CLU_038839_0_0_1"/>
<proteinExistence type="inferred from homology"/>
<dbReference type="OrthoDB" id="5422068at2759"/>
<dbReference type="AlphaFoldDB" id="A0A067TJQ9"/>
<feature type="domain" description="CENP-V/GFA" evidence="5">
    <location>
        <begin position="6"/>
        <end position="128"/>
    </location>
</feature>
<evidence type="ECO:0000259" key="5">
    <source>
        <dbReference type="PROSITE" id="PS51891"/>
    </source>
</evidence>
<dbReference type="Proteomes" id="UP000027222">
    <property type="component" value="Unassembled WGS sequence"/>
</dbReference>
<organism evidence="6 7">
    <name type="scientific">Galerina marginata (strain CBS 339.88)</name>
    <dbReference type="NCBI Taxonomy" id="685588"/>
    <lineage>
        <taxon>Eukaryota</taxon>
        <taxon>Fungi</taxon>
        <taxon>Dikarya</taxon>
        <taxon>Basidiomycota</taxon>
        <taxon>Agaricomycotina</taxon>
        <taxon>Agaricomycetes</taxon>
        <taxon>Agaricomycetidae</taxon>
        <taxon>Agaricales</taxon>
        <taxon>Agaricineae</taxon>
        <taxon>Strophariaceae</taxon>
        <taxon>Galerina</taxon>
    </lineage>
</organism>
<evidence type="ECO:0000313" key="7">
    <source>
        <dbReference type="Proteomes" id="UP000027222"/>
    </source>
</evidence>
<evidence type="ECO:0000256" key="1">
    <source>
        <dbReference type="ARBA" id="ARBA00005495"/>
    </source>
</evidence>
<accession>A0A067TJQ9</accession>
<dbReference type="GO" id="GO:0016846">
    <property type="term" value="F:carbon-sulfur lyase activity"/>
    <property type="evidence" value="ECO:0007669"/>
    <property type="project" value="InterPro"/>
</dbReference>
<keyword evidence="2" id="KW-0479">Metal-binding</keyword>
<evidence type="ECO:0000256" key="4">
    <source>
        <dbReference type="ARBA" id="ARBA00023239"/>
    </source>
</evidence>
<keyword evidence="4" id="KW-0456">Lyase</keyword>
<dbReference type="GO" id="GO:0046872">
    <property type="term" value="F:metal ion binding"/>
    <property type="evidence" value="ECO:0007669"/>
    <property type="project" value="UniProtKB-KW"/>
</dbReference>
<name>A0A067TJQ9_GALM3</name>
<dbReference type="InterPro" id="IPR006913">
    <property type="entry name" value="CENP-V/GFA"/>
</dbReference>
<sequence length="374" mass="40574">MSLTFVKASCHCGVNTFQIPFTTSKLPLASDLCHCNSCRHITGELAVHTATMEGAPLTADSGAESQKPADLSKLQAYSVSKELTRYFCSTCCAYILYETKGANPHWSVSTGALERTEGVVKVGYHAFLADTLDGGIADHYRVLEGVELARYSLDEGSATLPHAWKAVSIVKPAAEGVQERLAAYCHCKMISLYLTRIDEEETKDPKKWWAVAKKADDPTSRQKFMCGHCMCNSCRRANGSLINSWIIIPKVNVLDARTSLPVTFANGSSARVPGLKQYESSPGNYRESCGTCGATVFLWTTDATKTHLPPAIDGEPPVIDLSAGLVDQEDSGARAERWCHWYEDIIHPEDAIDKIGLEALKAGVKPAAAPAKSS</sequence>
<dbReference type="PROSITE" id="PS51891">
    <property type="entry name" value="CENP_V_GFA"/>
    <property type="match status" value="1"/>
</dbReference>
<dbReference type="InterPro" id="IPR011057">
    <property type="entry name" value="Mss4-like_sf"/>
</dbReference>
<comment type="similarity">
    <text evidence="1">Belongs to the Gfa family.</text>
</comment>
<evidence type="ECO:0000313" key="6">
    <source>
        <dbReference type="EMBL" id="KDR80159.1"/>
    </source>
</evidence>
<evidence type="ECO:0000256" key="3">
    <source>
        <dbReference type="ARBA" id="ARBA00022833"/>
    </source>
</evidence>
<dbReference type="Pfam" id="PF04828">
    <property type="entry name" value="GFA"/>
    <property type="match status" value="1"/>
</dbReference>
<dbReference type="EMBL" id="KL142372">
    <property type="protein sequence ID" value="KDR80159.1"/>
    <property type="molecule type" value="Genomic_DNA"/>
</dbReference>
<gene>
    <name evidence="6" type="ORF">GALMADRAFT_1182434</name>
</gene>
<dbReference type="PANTHER" id="PTHR33337">
    <property type="entry name" value="GFA DOMAIN-CONTAINING PROTEIN"/>
    <property type="match status" value="1"/>
</dbReference>
<keyword evidence="7" id="KW-1185">Reference proteome</keyword>
<protein>
    <recommendedName>
        <fullName evidence="5">CENP-V/GFA domain-containing protein</fullName>
    </recommendedName>
</protein>
<dbReference type="SUPFAM" id="SSF51316">
    <property type="entry name" value="Mss4-like"/>
    <property type="match status" value="2"/>
</dbReference>
<reference evidence="7" key="1">
    <citation type="journal article" date="2014" name="Proc. Natl. Acad. Sci. U.S.A.">
        <title>Extensive sampling of basidiomycete genomes demonstrates inadequacy of the white-rot/brown-rot paradigm for wood decay fungi.</title>
        <authorList>
            <person name="Riley R."/>
            <person name="Salamov A.A."/>
            <person name="Brown D.W."/>
            <person name="Nagy L.G."/>
            <person name="Floudas D."/>
            <person name="Held B.W."/>
            <person name="Levasseur A."/>
            <person name="Lombard V."/>
            <person name="Morin E."/>
            <person name="Otillar R."/>
            <person name="Lindquist E.A."/>
            <person name="Sun H."/>
            <person name="LaButti K.M."/>
            <person name="Schmutz J."/>
            <person name="Jabbour D."/>
            <person name="Luo H."/>
            <person name="Baker S.E."/>
            <person name="Pisabarro A.G."/>
            <person name="Walton J.D."/>
            <person name="Blanchette R.A."/>
            <person name="Henrissat B."/>
            <person name="Martin F."/>
            <person name="Cullen D."/>
            <person name="Hibbett D.S."/>
            <person name="Grigoriev I.V."/>
        </authorList>
    </citation>
    <scope>NUCLEOTIDE SEQUENCE [LARGE SCALE GENOMIC DNA]</scope>
    <source>
        <strain evidence="7">CBS 339.88</strain>
    </source>
</reference>
<dbReference type="Gene3D" id="3.90.1590.10">
    <property type="entry name" value="glutathione-dependent formaldehyde- activating enzyme (gfa)"/>
    <property type="match status" value="2"/>
</dbReference>